<evidence type="ECO:0000259" key="6">
    <source>
        <dbReference type="Pfam" id="PF07291"/>
    </source>
</evidence>
<proteinExistence type="predicted"/>
<keyword evidence="8" id="KW-1185">Reference proteome</keyword>
<dbReference type="Proteomes" id="UP000269883">
    <property type="component" value="Chromosome"/>
</dbReference>
<feature type="transmembrane region" description="Helical" evidence="5">
    <location>
        <begin position="89"/>
        <end position="110"/>
    </location>
</feature>
<dbReference type="AlphaFoldDB" id="A0A2Z6AU56"/>
<dbReference type="KEGG" id="dfl:DFE_0036"/>
<evidence type="ECO:0000256" key="2">
    <source>
        <dbReference type="ARBA" id="ARBA00022692"/>
    </source>
</evidence>
<keyword evidence="4 5" id="KW-0472">Membrane</keyword>
<evidence type="ECO:0000256" key="1">
    <source>
        <dbReference type="ARBA" id="ARBA00004141"/>
    </source>
</evidence>
<dbReference type="GO" id="GO:0030416">
    <property type="term" value="P:methylamine metabolic process"/>
    <property type="evidence" value="ECO:0007669"/>
    <property type="project" value="InterPro"/>
</dbReference>
<name>A0A2Z6AU56_9BACT</name>
<feature type="transmembrane region" description="Helical" evidence="5">
    <location>
        <begin position="138"/>
        <end position="160"/>
    </location>
</feature>
<dbReference type="EMBL" id="AP017378">
    <property type="protein sequence ID" value="BBD06762.1"/>
    <property type="molecule type" value="Genomic_DNA"/>
</dbReference>
<evidence type="ECO:0000256" key="4">
    <source>
        <dbReference type="ARBA" id="ARBA00023136"/>
    </source>
</evidence>
<evidence type="ECO:0000313" key="8">
    <source>
        <dbReference type="Proteomes" id="UP000269883"/>
    </source>
</evidence>
<dbReference type="InterPro" id="IPR009908">
    <property type="entry name" value="Methylamine_util_MauE"/>
</dbReference>
<evidence type="ECO:0000256" key="5">
    <source>
        <dbReference type="SAM" id="Phobius"/>
    </source>
</evidence>
<feature type="domain" description="Methylamine utilisation protein MauE" evidence="6">
    <location>
        <begin position="20"/>
        <end position="149"/>
    </location>
</feature>
<keyword evidence="3 5" id="KW-1133">Transmembrane helix</keyword>
<keyword evidence="2 5" id="KW-0812">Transmembrane</keyword>
<evidence type="ECO:0000256" key="3">
    <source>
        <dbReference type="ARBA" id="ARBA00022989"/>
    </source>
</evidence>
<comment type="subcellular location">
    <subcellularLocation>
        <location evidence="1">Membrane</location>
        <topology evidence="1">Multi-pass membrane protein</topology>
    </subcellularLocation>
</comment>
<reference evidence="7 8" key="1">
    <citation type="journal article" date="2018" name="Sci. Adv.">
        <title>Multi-heme cytochromes provide a pathway for survival in energy-limited environments.</title>
        <authorList>
            <person name="Deng X."/>
            <person name="Dohmae N."/>
            <person name="Nealson K.H."/>
            <person name="Hashimoto K."/>
            <person name="Okamoto A."/>
        </authorList>
    </citation>
    <scope>NUCLEOTIDE SEQUENCE [LARGE SCALE GENOMIC DNA]</scope>
    <source>
        <strain evidence="7 8">IS5</strain>
    </source>
</reference>
<protein>
    <submittedName>
        <fullName evidence="7">DoxX family protein</fullName>
    </submittedName>
</protein>
<dbReference type="GO" id="GO:0016020">
    <property type="term" value="C:membrane"/>
    <property type="evidence" value="ECO:0007669"/>
    <property type="project" value="UniProtKB-SubCell"/>
</dbReference>
<accession>A0A2Z6AU56</accession>
<gene>
    <name evidence="7" type="ORF">DFE_0036</name>
</gene>
<feature type="transmembrane region" description="Helical" evidence="5">
    <location>
        <begin position="59"/>
        <end position="82"/>
    </location>
</feature>
<dbReference type="OrthoDB" id="5420183at2"/>
<dbReference type="Pfam" id="PF07291">
    <property type="entry name" value="MauE"/>
    <property type="match status" value="1"/>
</dbReference>
<evidence type="ECO:0000313" key="7">
    <source>
        <dbReference type="EMBL" id="BBD06762.1"/>
    </source>
</evidence>
<dbReference type="UniPathway" id="UPA00895"/>
<sequence length="177" mass="19275">MPTIPEIPFEPPLHWLRSVWAYRLARLGLAIVFVYAGGIKLVDPQAFAVVISGYGLLPAVLVGPASILLPVLEVLAGIGLILDVRGSLGAILGMTLMFLVVLAYGIWLGLDVDCGCYGPGDPEGVAFHGLRQAFVRDLMLLAMIAYAYWWRVAGAVLPGIRYRRGSSIFTEKLEQHR</sequence>
<feature type="transmembrane region" description="Helical" evidence="5">
    <location>
        <begin position="20"/>
        <end position="39"/>
    </location>
</feature>
<organism evidence="7 8">
    <name type="scientific">Desulfovibrio ferrophilus</name>
    <dbReference type="NCBI Taxonomy" id="241368"/>
    <lineage>
        <taxon>Bacteria</taxon>
        <taxon>Pseudomonadati</taxon>
        <taxon>Thermodesulfobacteriota</taxon>
        <taxon>Desulfovibrionia</taxon>
        <taxon>Desulfovibrionales</taxon>
        <taxon>Desulfovibrionaceae</taxon>
        <taxon>Desulfovibrio</taxon>
    </lineage>
</organism>